<evidence type="ECO:0000259" key="3">
    <source>
        <dbReference type="PROSITE" id="PS50937"/>
    </source>
</evidence>
<dbReference type="InterPro" id="IPR009061">
    <property type="entry name" value="DNA-bd_dom_put_sf"/>
</dbReference>
<protein>
    <submittedName>
        <fullName evidence="4">MerR family transcriptional regulator</fullName>
    </submittedName>
</protein>
<feature type="domain" description="HTH merR-type" evidence="3">
    <location>
        <begin position="1"/>
        <end position="69"/>
    </location>
</feature>
<dbReference type="Pfam" id="PF13411">
    <property type="entry name" value="MerR_1"/>
    <property type="match status" value="1"/>
</dbReference>
<sequence length="343" mass="37559">MPVASVARRLGVAPSTLRTWDRRYGLGPSGHTDGRHRRYGPADIARLELMQRALLRGASTAEAARYALDQVPRSADAPPDEPIEPPPEEQVHPEHTLTARTSLRIEVADGEVVLPTGDDQVPQPRTEAQGTSRLARGLSAASLAMDVRAVTRLLEEAIETKGVLTAWSQVIEPVLTALAARWRSRRSGAEVEYLLAEYVFAALARATPVRVDARNERPLLLGCAPQERDSLPMYALGAALAERRILTQLFGVPLPRDVLAAAVGQSMPAAVILWAQRPGVTDPHLFTRLARGRQRCRWFACGPGWDRSELPSTVELLDDLSAAVDRLEFVLFGRRVASSLRSE</sequence>
<dbReference type="PROSITE" id="PS50937">
    <property type="entry name" value="HTH_MERR_2"/>
    <property type="match status" value="1"/>
</dbReference>
<dbReference type="InterPro" id="IPR036594">
    <property type="entry name" value="Meth_synthase_dom"/>
</dbReference>
<keyword evidence="1" id="KW-0238">DNA-binding</keyword>
<dbReference type="Gene3D" id="1.10.1660.10">
    <property type="match status" value="1"/>
</dbReference>
<accession>A0A263D9W0</accession>
<feature type="compositionally biased region" description="Acidic residues" evidence="2">
    <location>
        <begin position="78"/>
        <end position="87"/>
    </location>
</feature>
<dbReference type="SUPFAM" id="SSF46955">
    <property type="entry name" value="Putative DNA-binding domain"/>
    <property type="match status" value="1"/>
</dbReference>
<reference evidence="4 5" key="1">
    <citation type="submission" date="2017-07" db="EMBL/GenBank/DDBJ databases">
        <title>Amycolatopsis antarcticus sp. nov., isolated from the surface of an Antarcticus brown macroalga.</title>
        <authorList>
            <person name="Wang J."/>
            <person name="Leiva S."/>
            <person name="Huang J."/>
            <person name="Huang Y."/>
        </authorList>
    </citation>
    <scope>NUCLEOTIDE SEQUENCE [LARGE SCALE GENOMIC DNA]</scope>
    <source>
        <strain evidence="4 5">AU-G6</strain>
    </source>
</reference>
<dbReference type="EMBL" id="NKYE01000001">
    <property type="protein sequence ID" value="OZM75280.1"/>
    <property type="molecule type" value="Genomic_DNA"/>
</dbReference>
<dbReference type="Proteomes" id="UP000242444">
    <property type="component" value="Unassembled WGS sequence"/>
</dbReference>
<gene>
    <name evidence="4" type="ORF">CFN78_01630</name>
</gene>
<dbReference type="PANTHER" id="PTHR30204:SF97">
    <property type="entry name" value="MERR FAMILY REGULATORY PROTEIN"/>
    <property type="match status" value="1"/>
</dbReference>
<dbReference type="Gene3D" id="1.10.1240.10">
    <property type="entry name" value="Methionine synthase domain"/>
    <property type="match status" value="1"/>
</dbReference>
<keyword evidence="5" id="KW-1185">Reference proteome</keyword>
<dbReference type="Gene3D" id="3.40.50.280">
    <property type="entry name" value="Cobalamin-binding domain"/>
    <property type="match status" value="1"/>
</dbReference>
<comment type="caution">
    <text evidence="4">The sequence shown here is derived from an EMBL/GenBank/DDBJ whole genome shotgun (WGS) entry which is preliminary data.</text>
</comment>
<dbReference type="GO" id="GO:0003677">
    <property type="term" value="F:DNA binding"/>
    <property type="evidence" value="ECO:0007669"/>
    <property type="project" value="UniProtKB-KW"/>
</dbReference>
<organism evidence="4 5">
    <name type="scientific">Amycolatopsis antarctica</name>
    <dbReference type="NCBI Taxonomy" id="1854586"/>
    <lineage>
        <taxon>Bacteria</taxon>
        <taxon>Bacillati</taxon>
        <taxon>Actinomycetota</taxon>
        <taxon>Actinomycetes</taxon>
        <taxon>Pseudonocardiales</taxon>
        <taxon>Pseudonocardiaceae</taxon>
        <taxon>Amycolatopsis</taxon>
    </lineage>
</organism>
<dbReference type="PANTHER" id="PTHR30204">
    <property type="entry name" value="REDOX-CYCLING DRUG-SENSING TRANSCRIPTIONAL ACTIVATOR SOXR"/>
    <property type="match status" value="1"/>
</dbReference>
<dbReference type="GO" id="GO:0003700">
    <property type="term" value="F:DNA-binding transcription factor activity"/>
    <property type="evidence" value="ECO:0007669"/>
    <property type="project" value="InterPro"/>
</dbReference>
<feature type="region of interest" description="Disordered" evidence="2">
    <location>
        <begin position="72"/>
        <end position="94"/>
    </location>
</feature>
<evidence type="ECO:0000313" key="4">
    <source>
        <dbReference type="EMBL" id="OZM75280.1"/>
    </source>
</evidence>
<dbReference type="InParanoid" id="A0A263D9W0"/>
<evidence type="ECO:0000256" key="2">
    <source>
        <dbReference type="SAM" id="MobiDB-lite"/>
    </source>
</evidence>
<dbReference type="SMART" id="SM00422">
    <property type="entry name" value="HTH_MERR"/>
    <property type="match status" value="1"/>
</dbReference>
<evidence type="ECO:0000313" key="5">
    <source>
        <dbReference type="Proteomes" id="UP000242444"/>
    </source>
</evidence>
<dbReference type="AlphaFoldDB" id="A0A263D9W0"/>
<dbReference type="RefSeq" id="WP_094861056.1">
    <property type="nucleotide sequence ID" value="NZ_NKYE01000001.1"/>
</dbReference>
<evidence type="ECO:0000256" key="1">
    <source>
        <dbReference type="ARBA" id="ARBA00023125"/>
    </source>
</evidence>
<dbReference type="OrthoDB" id="9800334at2"/>
<dbReference type="InterPro" id="IPR047057">
    <property type="entry name" value="MerR_fam"/>
</dbReference>
<name>A0A263D9W0_9PSEU</name>
<proteinExistence type="predicted"/>
<dbReference type="InterPro" id="IPR000551">
    <property type="entry name" value="MerR-type_HTH_dom"/>
</dbReference>